<proteinExistence type="predicted"/>
<feature type="transmembrane region" description="Helical" evidence="1">
    <location>
        <begin position="24"/>
        <end position="46"/>
    </location>
</feature>
<feature type="domain" description="2TM" evidence="2">
    <location>
        <begin position="21"/>
        <end position="71"/>
    </location>
</feature>
<keyword evidence="1" id="KW-0472">Membrane</keyword>
<dbReference type="Pfam" id="PF13239">
    <property type="entry name" value="2TM"/>
    <property type="match status" value="1"/>
</dbReference>
<dbReference type="EMBL" id="MT631692">
    <property type="protein sequence ID" value="QNO57566.1"/>
    <property type="molecule type" value="Genomic_DNA"/>
</dbReference>
<protein>
    <recommendedName>
        <fullName evidence="2">2TM domain-containing protein</fullName>
    </recommendedName>
</protein>
<accession>A0A7G9ZBD2</accession>
<evidence type="ECO:0000313" key="3">
    <source>
        <dbReference type="EMBL" id="QNO57566.1"/>
    </source>
</evidence>
<evidence type="ECO:0000256" key="1">
    <source>
        <dbReference type="SAM" id="Phobius"/>
    </source>
</evidence>
<dbReference type="InterPro" id="IPR025698">
    <property type="entry name" value="2TM_dom"/>
</dbReference>
<keyword evidence="1" id="KW-0812">Transmembrane</keyword>
<dbReference type="AlphaFoldDB" id="A0A7G9ZBD2"/>
<gene>
    <name evidence="3" type="ORF">KFNHKPCL_00014</name>
</gene>
<feature type="transmembrane region" description="Helical" evidence="1">
    <location>
        <begin position="52"/>
        <end position="76"/>
    </location>
</feature>
<keyword evidence="1" id="KW-1133">Transmembrane helix</keyword>
<reference evidence="3" key="1">
    <citation type="submission" date="2020-06" db="EMBL/GenBank/DDBJ databases">
        <title>Unique genomic features of the anaerobic methanotrophic archaea.</title>
        <authorList>
            <person name="Chadwick G.L."/>
            <person name="Skennerton C.T."/>
            <person name="Laso-Perez R."/>
            <person name="Leu A.O."/>
            <person name="Speth D.R."/>
            <person name="Yu H."/>
            <person name="Morgan-Lang C."/>
            <person name="Hatzenpichler R."/>
            <person name="Goudeau D."/>
            <person name="Malmstrom R."/>
            <person name="Brazelton W.J."/>
            <person name="Woyke T."/>
            <person name="Hallam S.J."/>
            <person name="Tyson G.W."/>
            <person name="Wegener G."/>
            <person name="Boetius A."/>
            <person name="Orphan V."/>
        </authorList>
    </citation>
    <scope>NUCLEOTIDE SEQUENCE</scope>
</reference>
<organism evidence="3">
    <name type="scientific">Candidatus Methanophaga sp. ANME-1 ERB7</name>
    <dbReference type="NCBI Taxonomy" id="2759913"/>
    <lineage>
        <taxon>Archaea</taxon>
        <taxon>Methanobacteriati</taxon>
        <taxon>Methanobacteriota</taxon>
        <taxon>Stenosarchaea group</taxon>
        <taxon>Methanomicrobia</taxon>
        <taxon>Candidatus Methanophagales</taxon>
        <taxon>Candidatus Methanophagaceae</taxon>
        <taxon>Candidatus Methanophaga</taxon>
    </lineage>
</organism>
<name>A0A7G9ZBD2_9EURY</name>
<evidence type="ECO:0000259" key="2">
    <source>
        <dbReference type="Pfam" id="PF13239"/>
    </source>
</evidence>
<sequence>MAEEISLEEYKKAYREIVSEEEKIGFSVHLVVYVLVNAMLIAINFISSPEDIWFFYPLIGWGIGISIHYLFGVHWIQKELTEREAKGEYKAREAKRK</sequence>